<gene>
    <name evidence="1" type="ORF">BSTOLATCC_MIC34880</name>
</gene>
<proteinExistence type="predicted"/>
<organism evidence="1 2">
    <name type="scientific">Blepharisma stoltei</name>
    <dbReference type="NCBI Taxonomy" id="1481888"/>
    <lineage>
        <taxon>Eukaryota</taxon>
        <taxon>Sar</taxon>
        <taxon>Alveolata</taxon>
        <taxon>Ciliophora</taxon>
        <taxon>Postciliodesmatophora</taxon>
        <taxon>Heterotrichea</taxon>
        <taxon>Heterotrichida</taxon>
        <taxon>Blepharismidae</taxon>
        <taxon>Blepharisma</taxon>
    </lineage>
</organism>
<name>A0AAU9J6K7_9CILI</name>
<comment type="caution">
    <text evidence="1">The sequence shown here is derived from an EMBL/GenBank/DDBJ whole genome shotgun (WGS) entry which is preliminary data.</text>
</comment>
<dbReference type="AlphaFoldDB" id="A0AAU9J6K7"/>
<evidence type="ECO:0000313" key="1">
    <source>
        <dbReference type="EMBL" id="CAG9323844.1"/>
    </source>
</evidence>
<dbReference type="EMBL" id="CAJZBQ010000035">
    <property type="protein sequence ID" value="CAG9323844.1"/>
    <property type="molecule type" value="Genomic_DNA"/>
</dbReference>
<keyword evidence="2" id="KW-1185">Reference proteome</keyword>
<evidence type="ECO:0000313" key="2">
    <source>
        <dbReference type="Proteomes" id="UP001162131"/>
    </source>
</evidence>
<accession>A0AAU9J6K7</accession>
<protein>
    <submittedName>
        <fullName evidence="1">Uncharacterized protein</fullName>
    </submittedName>
</protein>
<dbReference type="Proteomes" id="UP001162131">
    <property type="component" value="Unassembled WGS sequence"/>
</dbReference>
<sequence length="93" mass="10664">MDLSEHLTLSRAIASFQFFIGWPYRKSTSQAGVLSILKKNYNSISSQFKGKVRLKDESYHLCSLKEAVIRASQPSKSTESKKSLRVKIKKWKL</sequence>
<reference evidence="1" key="1">
    <citation type="submission" date="2021-09" db="EMBL/GenBank/DDBJ databases">
        <authorList>
            <consortium name="AG Swart"/>
            <person name="Singh M."/>
            <person name="Singh A."/>
            <person name="Seah K."/>
            <person name="Emmerich C."/>
        </authorList>
    </citation>
    <scope>NUCLEOTIDE SEQUENCE</scope>
    <source>
        <strain evidence="1">ATCC30299</strain>
    </source>
</reference>